<comment type="caution">
    <text evidence="3">The sequence shown here is derived from an EMBL/GenBank/DDBJ whole genome shotgun (WGS) entry which is preliminary data.</text>
</comment>
<evidence type="ECO:0000256" key="1">
    <source>
        <dbReference type="SAM" id="Coils"/>
    </source>
</evidence>
<organism evidence="3 4">
    <name type="scientific">Aeromicrobium halocynthiae</name>
    <dbReference type="NCBI Taxonomy" id="560557"/>
    <lineage>
        <taxon>Bacteria</taxon>
        <taxon>Bacillati</taxon>
        <taxon>Actinomycetota</taxon>
        <taxon>Actinomycetes</taxon>
        <taxon>Propionibacteriales</taxon>
        <taxon>Nocardioidaceae</taxon>
        <taxon>Aeromicrobium</taxon>
    </lineage>
</organism>
<gene>
    <name evidence="3" type="ORF">GCM10009821_25750</name>
</gene>
<dbReference type="InterPro" id="IPR036388">
    <property type="entry name" value="WH-like_DNA-bd_sf"/>
</dbReference>
<dbReference type="Gene3D" id="1.10.10.10">
    <property type="entry name" value="Winged helix-like DNA-binding domain superfamily/Winged helix DNA-binding domain"/>
    <property type="match status" value="1"/>
</dbReference>
<dbReference type="InterPro" id="IPR005149">
    <property type="entry name" value="Tscrpt_reg_PadR_N"/>
</dbReference>
<evidence type="ECO:0000313" key="4">
    <source>
        <dbReference type="Proteomes" id="UP001501480"/>
    </source>
</evidence>
<dbReference type="InterPro" id="IPR036390">
    <property type="entry name" value="WH_DNA-bd_sf"/>
</dbReference>
<name>A0ABP5HP41_9ACTN</name>
<proteinExistence type="predicted"/>
<dbReference type="Pfam" id="PF03551">
    <property type="entry name" value="PadR"/>
    <property type="match status" value="1"/>
</dbReference>
<evidence type="ECO:0000313" key="3">
    <source>
        <dbReference type="EMBL" id="GAA2083480.1"/>
    </source>
</evidence>
<reference evidence="4" key="1">
    <citation type="journal article" date="2019" name="Int. J. Syst. Evol. Microbiol.">
        <title>The Global Catalogue of Microorganisms (GCM) 10K type strain sequencing project: providing services to taxonomists for standard genome sequencing and annotation.</title>
        <authorList>
            <consortium name="The Broad Institute Genomics Platform"/>
            <consortium name="The Broad Institute Genome Sequencing Center for Infectious Disease"/>
            <person name="Wu L."/>
            <person name="Ma J."/>
        </authorList>
    </citation>
    <scope>NUCLEOTIDE SEQUENCE [LARGE SCALE GENOMIC DNA]</scope>
    <source>
        <strain evidence="4">JCM 15749</strain>
    </source>
</reference>
<dbReference type="Proteomes" id="UP001501480">
    <property type="component" value="Unassembled WGS sequence"/>
</dbReference>
<protein>
    <submittedName>
        <fullName evidence="3">PadR family transcriptional regulator</fullName>
    </submittedName>
</protein>
<dbReference type="InterPro" id="IPR052509">
    <property type="entry name" value="Metal_resp_DNA-bind_regulator"/>
</dbReference>
<evidence type="ECO:0000259" key="2">
    <source>
        <dbReference type="Pfam" id="PF03551"/>
    </source>
</evidence>
<dbReference type="EMBL" id="BAAAPY010000011">
    <property type="protein sequence ID" value="GAA2083480.1"/>
    <property type="molecule type" value="Genomic_DNA"/>
</dbReference>
<feature type="coiled-coil region" evidence="1">
    <location>
        <begin position="113"/>
        <end position="180"/>
    </location>
</feature>
<sequence>MTRRGATLELAVLGLLMDAPMHGYELRKELIGVLGWGRVLSYGTLYPCLKALVRAGLIVADDDPDLEVRGRRNRIVYRLTPEGKEHFATAMADAGPATWDDEGFGVRFAFFARTDASTRVRILEGRRARLEERLASVKEATRRSRERADSYTRELHRHGLESVERELRWLTELIDRERSARGTTDHPTD</sequence>
<feature type="domain" description="Transcription regulator PadR N-terminal" evidence="2">
    <location>
        <begin position="12"/>
        <end position="88"/>
    </location>
</feature>
<dbReference type="PANTHER" id="PTHR33169">
    <property type="entry name" value="PADR-FAMILY TRANSCRIPTIONAL REGULATOR"/>
    <property type="match status" value="1"/>
</dbReference>
<keyword evidence="4" id="KW-1185">Reference proteome</keyword>
<dbReference type="PANTHER" id="PTHR33169:SF26">
    <property type="entry name" value="CONSERVED PROTEIN"/>
    <property type="match status" value="1"/>
</dbReference>
<accession>A0ABP5HP41</accession>
<dbReference type="SUPFAM" id="SSF46785">
    <property type="entry name" value="Winged helix' DNA-binding domain"/>
    <property type="match status" value="1"/>
</dbReference>
<dbReference type="RefSeq" id="WP_344329473.1">
    <property type="nucleotide sequence ID" value="NZ_BAAAPY010000011.1"/>
</dbReference>
<keyword evidence="1" id="KW-0175">Coiled coil</keyword>